<organism evidence="5 6">
    <name type="scientific">Salimicrobium flavidum</name>
    <dbReference type="NCBI Taxonomy" id="570947"/>
    <lineage>
        <taxon>Bacteria</taxon>
        <taxon>Bacillati</taxon>
        <taxon>Bacillota</taxon>
        <taxon>Bacilli</taxon>
        <taxon>Bacillales</taxon>
        <taxon>Bacillaceae</taxon>
        <taxon>Salimicrobium</taxon>
    </lineage>
</organism>
<dbReference type="STRING" id="570947.SAMN05421687_102132"/>
<dbReference type="InterPro" id="IPR043128">
    <property type="entry name" value="Rev_trsase/Diguanyl_cyclase"/>
</dbReference>
<dbReference type="InterPro" id="IPR050706">
    <property type="entry name" value="Cyclic-di-GMP_PDE-like"/>
</dbReference>
<evidence type="ECO:0000256" key="1">
    <source>
        <dbReference type="PROSITE-ProRule" id="PRU00244"/>
    </source>
</evidence>
<dbReference type="InterPro" id="IPR001633">
    <property type="entry name" value="EAL_dom"/>
</dbReference>
<keyword evidence="1" id="KW-0472">Membrane</keyword>
<evidence type="ECO:0000259" key="2">
    <source>
        <dbReference type="PROSITE" id="PS50883"/>
    </source>
</evidence>
<dbReference type="InterPro" id="IPR035919">
    <property type="entry name" value="EAL_sf"/>
</dbReference>
<feature type="transmembrane region" description="Helical" evidence="1">
    <location>
        <begin position="161"/>
        <end position="180"/>
    </location>
</feature>
<dbReference type="InterPro" id="IPR000160">
    <property type="entry name" value="GGDEF_dom"/>
</dbReference>
<dbReference type="Pfam" id="PF00563">
    <property type="entry name" value="EAL"/>
    <property type="match status" value="1"/>
</dbReference>
<keyword evidence="1" id="KW-1133">Transmembrane helix</keyword>
<dbReference type="NCBIfam" id="TIGR00254">
    <property type="entry name" value="GGDEF"/>
    <property type="match status" value="1"/>
</dbReference>
<feature type="transmembrane region" description="Helical" evidence="1">
    <location>
        <begin position="29"/>
        <end position="50"/>
    </location>
</feature>
<dbReference type="AlphaFoldDB" id="A0A1N7ISQ4"/>
<feature type="domain" description="EAL" evidence="2">
    <location>
        <begin position="435"/>
        <end position="692"/>
    </location>
</feature>
<dbReference type="PROSITE" id="PS50883">
    <property type="entry name" value="EAL"/>
    <property type="match status" value="1"/>
</dbReference>
<sequence>MKYNKYNSSKTLGGNELENSIILEQFYDIKLIILSILVAIFGSYITLFMNRRIALMKGYSRVMIAFTSLVMGMTVWAMHFIGMSSFSLKVIITYNWLLTILSIVPALFASFVAFTTLYVIVSRWWATLFSSIVIGLGISGMHYAGMAAITSEGFMVYDTGLVILSILFAIGVAFLGLYLLRQMKNVHKTVALMQPAIIIGVGVSGMHYLGMLAMEFHLPEENLVALQSAPVVSFDILGIILAAIVCTSLFLIFGYIQSRHVAIRKVAYQDVLTGLPNRHWVHQFMGKETEHLHRHGGVLYLLIDIDQFQWINETFGYRQGDELLREFADYLSENKKSGDIVIRYAGNQFLCMTPIEEGMEVNEEVLRYHDTLKRPFSIGGTSIHVFTTIGATISGDKEDIPFIFGNLEQALQYGKNQGKNRYVVYDSSLHSNRREREIEEYIKQDVADGMKGFSLVIQPKFQLPEVSIAGAEVLVRWYNEELGHVPPGEFIPVTERNGTIQHITMWVLKEALCYMKQWKLRGFDISSLSINLSTVHFQIEDANDMLFQAFEDMNVDPASGWLEVEVTETAVMNNLERATVLLEELRQKGIRIALDDFGSGLSSFMYLKKMPIHTLKLDKSLMDGVPYNEKDNILLEVLLDMAERLNLEMVTEGIEDTVQHKHLISRKLIVQGYYYARPLPVKDFENMHLLKKKDA</sequence>
<dbReference type="SUPFAM" id="SSF141868">
    <property type="entry name" value="EAL domain-like"/>
    <property type="match status" value="1"/>
</dbReference>
<dbReference type="GO" id="GO:0016020">
    <property type="term" value="C:membrane"/>
    <property type="evidence" value="ECO:0007669"/>
    <property type="project" value="UniProtKB-UniRule"/>
</dbReference>
<gene>
    <name evidence="5" type="ORF">SAMN05421687_102132</name>
</gene>
<feature type="transmembrane region" description="Helical" evidence="1">
    <location>
        <begin position="192"/>
        <end position="214"/>
    </location>
</feature>
<dbReference type="PROSITE" id="PS50924">
    <property type="entry name" value="MHYT"/>
    <property type="match status" value="1"/>
</dbReference>
<dbReference type="EMBL" id="FTOC01000002">
    <property type="protein sequence ID" value="SIS40128.1"/>
    <property type="molecule type" value="Genomic_DNA"/>
</dbReference>
<dbReference type="SUPFAM" id="SSF55073">
    <property type="entry name" value="Nucleotide cyclase"/>
    <property type="match status" value="1"/>
</dbReference>
<protein>
    <submittedName>
        <fullName evidence="5">Diguanylate cyclase/phosphodiesterase</fullName>
    </submittedName>
</protein>
<feature type="domain" description="GGDEF" evidence="3">
    <location>
        <begin position="296"/>
        <end position="427"/>
    </location>
</feature>
<dbReference type="CDD" id="cd01948">
    <property type="entry name" value="EAL"/>
    <property type="match status" value="1"/>
</dbReference>
<dbReference type="SMART" id="SM00267">
    <property type="entry name" value="GGDEF"/>
    <property type="match status" value="1"/>
</dbReference>
<feature type="transmembrane region" description="Helical" evidence="1">
    <location>
        <begin position="62"/>
        <end position="82"/>
    </location>
</feature>
<name>A0A1N7ISQ4_9BACI</name>
<dbReference type="GO" id="GO:0071111">
    <property type="term" value="F:cyclic-guanylate-specific phosphodiesterase activity"/>
    <property type="evidence" value="ECO:0007669"/>
    <property type="project" value="InterPro"/>
</dbReference>
<feature type="transmembrane region" description="Helical" evidence="1">
    <location>
        <begin position="234"/>
        <end position="256"/>
    </location>
</feature>
<dbReference type="Proteomes" id="UP000187608">
    <property type="component" value="Unassembled WGS sequence"/>
</dbReference>
<feature type="domain" description="MHYT" evidence="4">
    <location>
        <begin position="27"/>
        <end position="217"/>
    </location>
</feature>
<dbReference type="CDD" id="cd01949">
    <property type="entry name" value="GGDEF"/>
    <property type="match status" value="1"/>
</dbReference>
<evidence type="ECO:0000259" key="4">
    <source>
        <dbReference type="PROSITE" id="PS50924"/>
    </source>
</evidence>
<evidence type="ECO:0000259" key="3">
    <source>
        <dbReference type="PROSITE" id="PS50887"/>
    </source>
</evidence>
<dbReference type="Pfam" id="PF00990">
    <property type="entry name" value="GGDEF"/>
    <property type="match status" value="1"/>
</dbReference>
<dbReference type="Gene3D" id="3.20.20.450">
    <property type="entry name" value="EAL domain"/>
    <property type="match status" value="1"/>
</dbReference>
<feature type="transmembrane region" description="Helical" evidence="1">
    <location>
        <begin position="94"/>
        <end position="121"/>
    </location>
</feature>
<dbReference type="PANTHER" id="PTHR33121:SF70">
    <property type="entry name" value="SIGNALING PROTEIN YKOW"/>
    <property type="match status" value="1"/>
</dbReference>
<keyword evidence="6" id="KW-1185">Reference proteome</keyword>
<dbReference type="PROSITE" id="PS50887">
    <property type="entry name" value="GGDEF"/>
    <property type="match status" value="1"/>
</dbReference>
<reference evidence="6" key="1">
    <citation type="submission" date="2017-01" db="EMBL/GenBank/DDBJ databases">
        <authorList>
            <person name="Varghese N."/>
            <person name="Submissions S."/>
        </authorList>
    </citation>
    <scope>NUCLEOTIDE SEQUENCE [LARGE SCALE GENOMIC DNA]</scope>
    <source>
        <strain evidence="6">DSM 23127</strain>
    </source>
</reference>
<keyword evidence="1" id="KW-0812">Transmembrane</keyword>
<evidence type="ECO:0000313" key="5">
    <source>
        <dbReference type="EMBL" id="SIS40128.1"/>
    </source>
</evidence>
<dbReference type="InterPro" id="IPR005330">
    <property type="entry name" value="MHYT_dom"/>
</dbReference>
<accession>A0A1N7ISQ4</accession>
<dbReference type="Pfam" id="PF03707">
    <property type="entry name" value="MHYT"/>
    <property type="match status" value="3"/>
</dbReference>
<feature type="transmembrane region" description="Helical" evidence="1">
    <location>
        <begin position="128"/>
        <end position="149"/>
    </location>
</feature>
<dbReference type="SMART" id="SM00052">
    <property type="entry name" value="EAL"/>
    <property type="match status" value="1"/>
</dbReference>
<evidence type="ECO:0000313" key="6">
    <source>
        <dbReference type="Proteomes" id="UP000187608"/>
    </source>
</evidence>
<dbReference type="Gene3D" id="3.30.70.270">
    <property type="match status" value="1"/>
</dbReference>
<dbReference type="InterPro" id="IPR029787">
    <property type="entry name" value="Nucleotide_cyclase"/>
</dbReference>
<proteinExistence type="predicted"/>
<dbReference type="PANTHER" id="PTHR33121">
    <property type="entry name" value="CYCLIC DI-GMP PHOSPHODIESTERASE PDEF"/>
    <property type="match status" value="1"/>
</dbReference>